<evidence type="ECO:0000256" key="2">
    <source>
        <dbReference type="ARBA" id="ARBA00022692"/>
    </source>
</evidence>
<reference evidence="7 8" key="1">
    <citation type="submission" date="2020-04" db="EMBL/GenBank/DDBJ databases">
        <authorList>
            <person name="Alioto T."/>
            <person name="Alioto T."/>
            <person name="Gomez Garrido J."/>
        </authorList>
    </citation>
    <scope>NUCLEOTIDE SEQUENCE [LARGE SCALE GENOMIC DNA]</scope>
</reference>
<comment type="caution">
    <text evidence="7">The sequence shown here is derived from an EMBL/GenBank/DDBJ whole genome shotgun (WGS) entry which is preliminary data.</text>
</comment>
<evidence type="ECO:0000313" key="7">
    <source>
        <dbReference type="EMBL" id="CAB3364422.1"/>
    </source>
</evidence>
<evidence type="ECO:0000256" key="1">
    <source>
        <dbReference type="ARBA" id="ARBA00004370"/>
    </source>
</evidence>
<evidence type="ECO:0000256" key="3">
    <source>
        <dbReference type="ARBA" id="ARBA00022989"/>
    </source>
</evidence>
<evidence type="ECO:0000256" key="5">
    <source>
        <dbReference type="SAM" id="Phobius"/>
    </source>
</evidence>
<dbReference type="InterPro" id="IPR039587">
    <property type="entry name" value="TMEM248/TMEM219_dom"/>
</dbReference>
<dbReference type="PANTHER" id="PTHR16002:SF4">
    <property type="entry name" value="TMEM248_TMEM219 DOMAIN-CONTAINING PROTEIN"/>
    <property type="match status" value="1"/>
</dbReference>
<evidence type="ECO:0000256" key="4">
    <source>
        <dbReference type="ARBA" id="ARBA00023136"/>
    </source>
</evidence>
<dbReference type="PANTHER" id="PTHR16002">
    <property type="entry name" value="TRANSMEMBRANE PROTEIN 248-LIKE"/>
    <property type="match status" value="1"/>
</dbReference>
<organism evidence="7 8">
    <name type="scientific">Cloeon dipterum</name>
    <dbReference type="NCBI Taxonomy" id="197152"/>
    <lineage>
        <taxon>Eukaryota</taxon>
        <taxon>Metazoa</taxon>
        <taxon>Ecdysozoa</taxon>
        <taxon>Arthropoda</taxon>
        <taxon>Hexapoda</taxon>
        <taxon>Insecta</taxon>
        <taxon>Pterygota</taxon>
        <taxon>Palaeoptera</taxon>
        <taxon>Ephemeroptera</taxon>
        <taxon>Pisciforma</taxon>
        <taxon>Baetidae</taxon>
        <taxon>Cloeon</taxon>
    </lineage>
</organism>
<dbReference type="InterPro" id="IPR039493">
    <property type="entry name" value="TMEM248/TMEM219"/>
</dbReference>
<dbReference type="Proteomes" id="UP000494165">
    <property type="component" value="Unassembled WGS sequence"/>
</dbReference>
<gene>
    <name evidence="7" type="ORF">CLODIP_2_CD09269</name>
</gene>
<evidence type="ECO:0000259" key="6">
    <source>
        <dbReference type="Pfam" id="PF14940"/>
    </source>
</evidence>
<protein>
    <recommendedName>
        <fullName evidence="6">TMEM248/TMEM219 domain-containing protein</fullName>
    </recommendedName>
</protein>
<dbReference type="OrthoDB" id="6329605at2759"/>
<keyword evidence="8" id="KW-1185">Reference proteome</keyword>
<dbReference type="EMBL" id="CADEPI010000016">
    <property type="protein sequence ID" value="CAB3364422.1"/>
    <property type="molecule type" value="Genomic_DNA"/>
</dbReference>
<comment type="subcellular location">
    <subcellularLocation>
        <location evidence="1">Membrane</location>
    </subcellularLocation>
</comment>
<feature type="domain" description="TMEM248/TMEM219" evidence="6">
    <location>
        <begin position="8"/>
        <end position="121"/>
    </location>
</feature>
<dbReference type="AlphaFoldDB" id="A0A8S1C5M0"/>
<keyword evidence="3 5" id="KW-1133">Transmembrane helix</keyword>
<evidence type="ECO:0000313" key="8">
    <source>
        <dbReference type="Proteomes" id="UP000494165"/>
    </source>
</evidence>
<accession>A0A8S1C5M0</accession>
<name>A0A8S1C5M0_9INSE</name>
<sequence length="230" mass="25697">MARYIDHYDNLPDPDYPYDWSKILKNMADLELCAQPEKSNELKSETKTDKSGSEQKIVSMTAAIQLPPIVHNKLSNYTKISGNVAGTLLGLDGSGVEITISFVLVTNGSSDHSICATFTGPQSKMPSSEYAFQCQSNQIYPVEKYSQFNARLKDPKNDDPKWCLDGTELQLDYIRILPLKESDKEIIKMHLMHTSFFLLSIALALICYAIVNGRKTHIQIGDHAKVPLGL</sequence>
<dbReference type="GO" id="GO:0016020">
    <property type="term" value="C:membrane"/>
    <property type="evidence" value="ECO:0007669"/>
    <property type="project" value="UniProtKB-SubCell"/>
</dbReference>
<dbReference type="Pfam" id="PF14940">
    <property type="entry name" value="TMEM219"/>
    <property type="match status" value="1"/>
</dbReference>
<keyword evidence="4 5" id="KW-0472">Membrane</keyword>
<proteinExistence type="predicted"/>
<feature type="transmembrane region" description="Helical" evidence="5">
    <location>
        <begin position="191"/>
        <end position="211"/>
    </location>
</feature>
<keyword evidence="2 5" id="KW-0812">Transmembrane</keyword>